<evidence type="ECO:0000256" key="3">
    <source>
        <dbReference type="SAM" id="MobiDB-lite"/>
    </source>
</evidence>
<name>F1YHA7_9ACTN</name>
<organism evidence="5 6">
    <name type="scientific">Gordonia neofelifaecis NRRL B-59395</name>
    <dbReference type="NCBI Taxonomy" id="644548"/>
    <lineage>
        <taxon>Bacteria</taxon>
        <taxon>Bacillati</taxon>
        <taxon>Actinomycetota</taxon>
        <taxon>Actinomycetes</taxon>
        <taxon>Mycobacteriales</taxon>
        <taxon>Gordoniaceae</taxon>
        <taxon>Gordonia</taxon>
    </lineage>
</organism>
<protein>
    <recommendedName>
        <fullName evidence="7">Mce-associated membrane protein</fullName>
    </recommendedName>
</protein>
<comment type="subcellular location">
    <subcellularLocation>
        <location evidence="1">Membrane</location>
    </subcellularLocation>
</comment>
<dbReference type="STRING" id="644548.SCNU_05875"/>
<keyword evidence="4" id="KW-0812">Transmembrane</keyword>
<dbReference type="GO" id="GO:0016020">
    <property type="term" value="C:membrane"/>
    <property type="evidence" value="ECO:0007669"/>
    <property type="project" value="UniProtKB-SubCell"/>
</dbReference>
<gene>
    <name evidence="5" type="ORF">SCNU_05875</name>
</gene>
<dbReference type="eggNOG" id="ENOG5033EKB">
    <property type="taxonomic scope" value="Bacteria"/>
</dbReference>
<evidence type="ECO:0008006" key="7">
    <source>
        <dbReference type="Google" id="ProtNLM"/>
    </source>
</evidence>
<evidence type="ECO:0000256" key="2">
    <source>
        <dbReference type="ARBA" id="ARBA00023136"/>
    </source>
</evidence>
<accession>F1YHA7</accession>
<sequence>MSDGSDDPKTAAVRDGGISDRDELLAENRARRAELREDREAKAAGKAAGDGDAEAGVSAEVVTGASPSTPRKTVVVFGVTVAVLLAVIAVLAYLLLTDDSAEADREAAATASEYATTVLTYSAGKYSDLDKRIREISTPEFADEYIKSSQQARAGNDEAQASGTARVVEAGVISRSDDEAVVLVAMNQNVKSPLAPATAKDGVDYESRIRITLTRDGDSWKLSELTVV</sequence>
<dbReference type="RefSeq" id="WP_009678419.1">
    <property type="nucleotide sequence ID" value="NZ_AEUD01000004.1"/>
</dbReference>
<evidence type="ECO:0000313" key="6">
    <source>
        <dbReference type="Proteomes" id="UP000035065"/>
    </source>
</evidence>
<feature type="compositionally biased region" description="Basic and acidic residues" evidence="3">
    <location>
        <begin position="17"/>
        <end position="43"/>
    </location>
</feature>
<feature type="transmembrane region" description="Helical" evidence="4">
    <location>
        <begin position="74"/>
        <end position="96"/>
    </location>
</feature>
<reference evidence="5 6" key="1">
    <citation type="journal article" date="2011" name="J. Bacteriol.">
        <title>Draft Genome Sequence of Gordonia neofelifaecis NRRL B-59395, a Cholesterol-Degrading Actinomycete.</title>
        <authorList>
            <person name="Ge F."/>
            <person name="Li W."/>
            <person name="Chen G."/>
            <person name="Liu Y."/>
            <person name="Zhang G."/>
            <person name="Yong B."/>
            <person name="Wang Q."/>
            <person name="Wang N."/>
            <person name="Huang Z."/>
            <person name="Li W."/>
            <person name="Wang J."/>
            <person name="Wu C."/>
            <person name="Xie Q."/>
            <person name="Liu G."/>
        </authorList>
    </citation>
    <scope>NUCLEOTIDE SEQUENCE [LARGE SCALE GENOMIC DNA]</scope>
    <source>
        <strain evidence="5 6">NRRL B-59395</strain>
    </source>
</reference>
<dbReference type="PANTHER" id="PTHR37042">
    <property type="entry name" value="OUTER MEMBRANE PROTEIN RV1973"/>
    <property type="match status" value="1"/>
</dbReference>
<evidence type="ECO:0000256" key="4">
    <source>
        <dbReference type="SAM" id="Phobius"/>
    </source>
</evidence>
<comment type="caution">
    <text evidence="5">The sequence shown here is derived from an EMBL/GenBank/DDBJ whole genome shotgun (WGS) entry which is preliminary data.</text>
</comment>
<dbReference type="OrthoDB" id="4377606at2"/>
<dbReference type="AlphaFoldDB" id="F1YHA7"/>
<dbReference type="PANTHER" id="PTHR37042:SF4">
    <property type="entry name" value="OUTER MEMBRANE PROTEIN RV1973"/>
    <property type="match status" value="1"/>
</dbReference>
<dbReference type="Proteomes" id="UP000035065">
    <property type="component" value="Unassembled WGS sequence"/>
</dbReference>
<keyword evidence="4" id="KW-1133">Transmembrane helix</keyword>
<keyword evidence="2 4" id="KW-0472">Membrane</keyword>
<dbReference type="EMBL" id="AEUD01000004">
    <property type="protein sequence ID" value="EGD55745.1"/>
    <property type="molecule type" value="Genomic_DNA"/>
</dbReference>
<evidence type="ECO:0000313" key="5">
    <source>
        <dbReference type="EMBL" id="EGD55745.1"/>
    </source>
</evidence>
<proteinExistence type="predicted"/>
<keyword evidence="6" id="KW-1185">Reference proteome</keyword>
<feature type="region of interest" description="Disordered" evidence="3">
    <location>
        <begin position="1"/>
        <end position="51"/>
    </location>
</feature>
<evidence type="ECO:0000256" key="1">
    <source>
        <dbReference type="ARBA" id="ARBA00004370"/>
    </source>
</evidence>